<protein>
    <submittedName>
        <fullName evidence="2">GPW/gp25 family protein</fullName>
    </submittedName>
</protein>
<dbReference type="RefSeq" id="WP_093724649.1">
    <property type="nucleotide sequence ID" value="NZ_JASJUS010000004.1"/>
</dbReference>
<keyword evidence="3" id="KW-1185">Reference proteome</keyword>
<organism evidence="2 3">
    <name type="scientific">Streptomyces fuscus</name>
    <dbReference type="NCBI Taxonomy" id="3048495"/>
    <lineage>
        <taxon>Bacteria</taxon>
        <taxon>Bacillati</taxon>
        <taxon>Actinomycetota</taxon>
        <taxon>Actinomycetes</taxon>
        <taxon>Kitasatosporales</taxon>
        <taxon>Streptomycetaceae</taxon>
        <taxon>Streptomyces</taxon>
    </lineage>
</organism>
<dbReference type="EMBL" id="JASJUS010000004">
    <property type="protein sequence ID" value="MDL2076116.1"/>
    <property type="molecule type" value="Genomic_DNA"/>
</dbReference>
<dbReference type="InterPro" id="IPR007048">
    <property type="entry name" value="IraD/Gp25-like"/>
</dbReference>
<comment type="caution">
    <text evidence="2">The sequence shown here is derived from an EMBL/GenBank/DDBJ whole genome shotgun (WGS) entry which is preliminary data.</text>
</comment>
<name>A0ABT7IU56_9ACTN</name>
<proteinExistence type="predicted"/>
<evidence type="ECO:0000313" key="2">
    <source>
        <dbReference type="EMBL" id="MDL2076116.1"/>
    </source>
</evidence>
<dbReference type="Proteomes" id="UP001241926">
    <property type="component" value="Unassembled WGS sequence"/>
</dbReference>
<accession>A0ABT7IU56</accession>
<reference evidence="2 3" key="1">
    <citation type="submission" date="2023-05" db="EMBL/GenBank/DDBJ databases">
        <title>Streptomyces fuscus sp. nov., a brown-black pigment producing actinomyces isolated from dry sand of Sea duck farm.</title>
        <authorList>
            <person name="Xie J."/>
            <person name="Shen N."/>
        </authorList>
    </citation>
    <scope>NUCLEOTIDE SEQUENCE [LARGE SCALE GENOMIC DNA]</scope>
    <source>
        <strain evidence="2 3">GXMU-J15</strain>
    </source>
</reference>
<dbReference type="SUPFAM" id="SSF160719">
    <property type="entry name" value="gpW/gp25-like"/>
    <property type="match status" value="1"/>
</dbReference>
<dbReference type="Pfam" id="PF04965">
    <property type="entry name" value="GPW_gp25"/>
    <property type="match status" value="1"/>
</dbReference>
<feature type="domain" description="IraD/Gp25-like" evidence="1">
    <location>
        <begin position="21"/>
        <end position="106"/>
    </location>
</feature>
<gene>
    <name evidence="2" type="ORF">QNN03_06655</name>
</gene>
<evidence type="ECO:0000313" key="3">
    <source>
        <dbReference type="Proteomes" id="UP001241926"/>
    </source>
</evidence>
<evidence type="ECO:0000259" key="1">
    <source>
        <dbReference type="Pfam" id="PF04965"/>
    </source>
</evidence>
<dbReference type="Gene3D" id="3.10.450.40">
    <property type="match status" value="1"/>
</dbReference>
<sequence>MDIEFPYRFDDRGRTATAGHADHVRDMVELVLFTTPGERVNRPDFGCNYLDLVFAGNSPELAATLEMTAQAALQRWLGDLLTVESLTVTSQEATLHVHVAYVLTATGERRTVTVGGGVLS</sequence>